<accession>A0A3G2KSL5</accession>
<protein>
    <submittedName>
        <fullName evidence="1">Transposase</fullName>
    </submittedName>
</protein>
<name>A0A3G2KSL5_9CYAN</name>
<organism evidence="1">
    <name type="scientific">Heteroscytonema crispum UCFS10</name>
    <dbReference type="NCBI Taxonomy" id="1885250"/>
    <lineage>
        <taxon>Bacteria</taxon>
        <taxon>Bacillati</taxon>
        <taxon>Cyanobacteriota</taxon>
        <taxon>Cyanophyceae</taxon>
        <taxon>Nostocales</taxon>
        <taxon>Heteroscytonemataceae</taxon>
        <taxon>Heteroscytonema</taxon>
    </lineage>
</organism>
<evidence type="ECO:0000313" key="1">
    <source>
        <dbReference type="EMBL" id="AYN62296.1"/>
    </source>
</evidence>
<proteinExistence type="predicted"/>
<sequence>MGQITGVCFTHATLSVLCSFYSQLILRELFYCIPDFSNILLDFYHAAEHLQAFADAAFSTDNERQSWFKKARKSLKKGQALSLMKNMSEFILSATGERCKILIRERNYILKAYRRRLLKYNEVASQKLPLGSGAVESLIRQVVNLRMKGNSKFWLKNNAEIMLHQRSQWIAGSWDNFCDSIFNSFVKPRTA</sequence>
<dbReference type="EMBL" id="MH341391">
    <property type="protein sequence ID" value="AYN62296.1"/>
    <property type="molecule type" value="Genomic_DNA"/>
</dbReference>
<reference evidence="1" key="1">
    <citation type="journal article" date="2018" name="ACS Chem. Biol.">
        <title>Insertions within the Saxitoxin Biosynthetic Gene Cluster Result in Differential Toxin Profiles.</title>
        <authorList>
            <person name="Cullen A."/>
            <person name="D'Agostino P.M."/>
            <person name="Mazmouz R."/>
            <person name="Pickford R."/>
            <person name="Wood S."/>
            <person name="Neilan B.A."/>
        </authorList>
    </citation>
    <scope>NUCLEOTIDE SEQUENCE</scope>
    <source>
        <strain evidence="1">CAWBG524</strain>
    </source>
</reference>
<dbReference type="AlphaFoldDB" id="A0A3G2KSL5"/>